<dbReference type="SUPFAM" id="SSF56214">
    <property type="entry name" value="4'-phosphopantetheinyl transferase"/>
    <property type="match status" value="1"/>
</dbReference>
<dbReference type="InterPro" id="IPR008278">
    <property type="entry name" value="4-PPantetheinyl_Trfase_dom"/>
</dbReference>
<dbReference type="Proteomes" id="UP000824005">
    <property type="component" value="Unassembled WGS sequence"/>
</dbReference>
<comment type="similarity">
    <text evidence="8">Belongs to the P-Pant transferase superfamily. AcpS family.</text>
</comment>
<dbReference type="NCBIfam" id="TIGR00556">
    <property type="entry name" value="pantethn_trn"/>
    <property type="match status" value="1"/>
</dbReference>
<dbReference type="InterPro" id="IPR037143">
    <property type="entry name" value="4-PPantetheinyl_Trfase_dom_sf"/>
</dbReference>
<comment type="subcellular location">
    <subcellularLocation>
        <location evidence="8">Cytoplasm</location>
    </subcellularLocation>
</comment>
<dbReference type="GO" id="GO:0008897">
    <property type="term" value="F:holo-[acyl-carrier-protein] synthase activity"/>
    <property type="evidence" value="ECO:0007669"/>
    <property type="project" value="UniProtKB-UniRule"/>
</dbReference>
<dbReference type="AlphaFoldDB" id="A0A9D1YT06"/>
<dbReference type="GO" id="GO:0006633">
    <property type="term" value="P:fatty acid biosynthetic process"/>
    <property type="evidence" value="ECO:0007669"/>
    <property type="project" value="UniProtKB-UniRule"/>
</dbReference>
<evidence type="ECO:0000256" key="6">
    <source>
        <dbReference type="ARBA" id="ARBA00023098"/>
    </source>
</evidence>
<reference evidence="10" key="1">
    <citation type="journal article" date="2021" name="PeerJ">
        <title>Extensive microbial diversity within the chicken gut microbiome revealed by metagenomics and culture.</title>
        <authorList>
            <person name="Gilroy R."/>
            <person name="Ravi A."/>
            <person name="Getino M."/>
            <person name="Pursley I."/>
            <person name="Horton D.L."/>
            <person name="Alikhan N.F."/>
            <person name="Baker D."/>
            <person name="Gharbi K."/>
            <person name="Hall N."/>
            <person name="Watson M."/>
            <person name="Adriaenssens E.M."/>
            <person name="Foster-Nyarko E."/>
            <person name="Jarju S."/>
            <person name="Secka A."/>
            <person name="Antonio M."/>
            <person name="Oren A."/>
            <person name="Chaudhuri R.R."/>
            <person name="La Ragione R."/>
            <person name="Hildebrand F."/>
            <person name="Pallen M.J."/>
        </authorList>
    </citation>
    <scope>NUCLEOTIDE SEQUENCE</scope>
    <source>
        <strain evidence="10">ChiGjej1B1-98</strain>
    </source>
</reference>
<evidence type="ECO:0000256" key="1">
    <source>
        <dbReference type="ARBA" id="ARBA00022516"/>
    </source>
</evidence>
<evidence type="ECO:0000256" key="3">
    <source>
        <dbReference type="ARBA" id="ARBA00022723"/>
    </source>
</evidence>
<accession>A0A9D1YT06</accession>
<feature type="binding site" evidence="8">
    <location>
        <position position="8"/>
    </location>
    <ligand>
        <name>Mg(2+)</name>
        <dbReference type="ChEBI" id="CHEBI:18420"/>
    </ligand>
</feature>
<keyword evidence="2 8" id="KW-0808">Transferase</keyword>
<organism evidence="10 11">
    <name type="scientific">Candidatus Agrococcus pullicola</name>
    <dbReference type="NCBI Taxonomy" id="2838429"/>
    <lineage>
        <taxon>Bacteria</taxon>
        <taxon>Bacillati</taxon>
        <taxon>Actinomycetota</taxon>
        <taxon>Actinomycetes</taxon>
        <taxon>Micrococcales</taxon>
        <taxon>Microbacteriaceae</taxon>
        <taxon>Agrococcus</taxon>
    </lineage>
</organism>
<evidence type="ECO:0000256" key="4">
    <source>
        <dbReference type="ARBA" id="ARBA00022832"/>
    </source>
</evidence>
<feature type="domain" description="4'-phosphopantetheinyl transferase" evidence="9">
    <location>
        <begin position="4"/>
        <end position="98"/>
    </location>
</feature>
<dbReference type="NCBIfam" id="TIGR00516">
    <property type="entry name" value="acpS"/>
    <property type="match status" value="1"/>
</dbReference>
<name>A0A9D1YT06_9MICO</name>
<keyword evidence="5 8" id="KW-0460">Magnesium</keyword>
<keyword evidence="7 8" id="KW-0275">Fatty acid biosynthesis</keyword>
<dbReference type="InterPro" id="IPR002582">
    <property type="entry name" value="ACPS"/>
</dbReference>
<evidence type="ECO:0000256" key="7">
    <source>
        <dbReference type="ARBA" id="ARBA00023160"/>
    </source>
</evidence>
<evidence type="ECO:0000313" key="10">
    <source>
        <dbReference type="EMBL" id="HIY64926.1"/>
    </source>
</evidence>
<dbReference type="Gene3D" id="3.90.470.20">
    <property type="entry name" value="4'-phosphopantetheinyl transferase domain"/>
    <property type="match status" value="1"/>
</dbReference>
<reference evidence="10" key="2">
    <citation type="submission" date="2021-04" db="EMBL/GenBank/DDBJ databases">
        <authorList>
            <person name="Gilroy R."/>
        </authorList>
    </citation>
    <scope>NUCLEOTIDE SEQUENCE</scope>
    <source>
        <strain evidence="10">ChiGjej1B1-98</strain>
    </source>
</reference>
<keyword evidence="8" id="KW-0963">Cytoplasm</keyword>
<sequence length="121" mass="13065">MIVSVGLDIADIARFERAVSRTPRLAARLFTEAELTRRGTPRPLRSLAGQFAAKEAVFKALGGLTNRWHDVVVERNGAGRPSLELRGEALRIAREAGAERWHVSITHDGGVAAAVVVLESA</sequence>
<dbReference type="InterPro" id="IPR004568">
    <property type="entry name" value="Ppantetheine-prot_Trfase_dom"/>
</dbReference>
<protein>
    <recommendedName>
        <fullName evidence="8">Holo-[acyl-carrier-protein] synthase</fullName>
        <shortName evidence="8">Holo-ACP synthase</shortName>
        <ecNumber evidence="8">2.7.8.7</ecNumber>
    </recommendedName>
    <alternativeName>
        <fullName evidence="8">4'-phosphopantetheinyl transferase AcpS</fullName>
    </alternativeName>
</protein>
<comment type="caution">
    <text evidence="10">The sequence shown here is derived from an EMBL/GenBank/DDBJ whole genome shotgun (WGS) entry which is preliminary data.</text>
</comment>
<keyword evidence="1 8" id="KW-0444">Lipid biosynthesis</keyword>
<comment type="function">
    <text evidence="8">Transfers the 4'-phosphopantetheine moiety from coenzyme A to a Ser of acyl-carrier-protein.</text>
</comment>
<dbReference type="GO" id="GO:0005737">
    <property type="term" value="C:cytoplasm"/>
    <property type="evidence" value="ECO:0007669"/>
    <property type="project" value="UniProtKB-SubCell"/>
</dbReference>
<dbReference type="EC" id="2.7.8.7" evidence="8"/>
<comment type="catalytic activity">
    <reaction evidence="8">
        <text>apo-[ACP] + CoA = holo-[ACP] + adenosine 3',5'-bisphosphate + H(+)</text>
        <dbReference type="Rhea" id="RHEA:12068"/>
        <dbReference type="Rhea" id="RHEA-COMP:9685"/>
        <dbReference type="Rhea" id="RHEA-COMP:9690"/>
        <dbReference type="ChEBI" id="CHEBI:15378"/>
        <dbReference type="ChEBI" id="CHEBI:29999"/>
        <dbReference type="ChEBI" id="CHEBI:57287"/>
        <dbReference type="ChEBI" id="CHEBI:58343"/>
        <dbReference type="ChEBI" id="CHEBI:64479"/>
        <dbReference type="EC" id="2.7.8.7"/>
    </reaction>
</comment>
<evidence type="ECO:0000256" key="2">
    <source>
        <dbReference type="ARBA" id="ARBA00022679"/>
    </source>
</evidence>
<dbReference type="NCBIfam" id="NF000832">
    <property type="entry name" value="PRK00070.3-2"/>
    <property type="match status" value="1"/>
</dbReference>
<dbReference type="Pfam" id="PF01648">
    <property type="entry name" value="ACPS"/>
    <property type="match status" value="1"/>
</dbReference>
<evidence type="ECO:0000259" key="9">
    <source>
        <dbReference type="Pfam" id="PF01648"/>
    </source>
</evidence>
<evidence type="ECO:0000313" key="11">
    <source>
        <dbReference type="Proteomes" id="UP000824005"/>
    </source>
</evidence>
<feature type="binding site" evidence="8">
    <location>
        <position position="55"/>
    </location>
    <ligand>
        <name>Mg(2+)</name>
        <dbReference type="ChEBI" id="CHEBI:18420"/>
    </ligand>
</feature>
<keyword evidence="3 8" id="KW-0479">Metal-binding</keyword>
<gene>
    <name evidence="8" type="primary">acpS</name>
    <name evidence="10" type="ORF">H9830_01455</name>
</gene>
<dbReference type="HAMAP" id="MF_00101">
    <property type="entry name" value="AcpS"/>
    <property type="match status" value="1"/>
</dbReference>
<proteinExistence type="inferred from homology"/>
<dbReference type="GO" id="GO:0000287">
    <property type="term" value="F:magnesium ion binding"/>
    <property type="evidence" value="ECO:0007669"/>
    <property type="project" value="UniProtKB-UniRule"/>
</dbReference>
<keyword evidence="6 8" id="KW-0443">Lipid metabolism</keyword>
<evidence type="ECO:0000256" key="8">
    <source>
        <dbReference type="HAMAP-Rule" id="MF_00101"/>
    </source>
</evidence>
<comment type="cofactor">
    <cofactor evidence="8">
        <name>Mg(2+)</name>
        <dbReference type="ChEBI" id="CHEBI:18420"/>
    </cofactor>
</comment>
<keyword evidence="4 8" id="KW-0276">Fatty acid metabolism</keyword>
<dbReference type="EMBL" id="DXDC01000038">
    <property type="protein sequence ID" value="HIY64926.1"/>
    <property type="molecule type" value="Genomic_DNA"/>
</dbReference>
<evidence type="ECO:0000256" key="5">
    <source>
        <dbReference type="ARBA" id="ARBA00022842"/>
    </source>
</evidence>